<evidence type="ECO:0000256" key="2">
    <source>
        <dbReference type="ARBA" id="ARBA00022598"/>
    </source>
</evidence>
<accession>A0A385Z4Y3</accession>
<keyword evidence="1 10" id="KW-0963">Cytoplasm</keyword>
<dbReference type="InterPro" id="IPR013221">
    <property type="entry name" value="Mur_ligase_cen"/>
</dbReference>
<dbReference type="Proteomes" id="UP000265560">
    <property type="component" value="Chromosome"/>
</dbReference>
<proteinExistence type="inferred from homology"/>
<dbReference type="InterPro" id="IPR035911">
    <property type="entry name" value="MurE/MurF_N"/>
</dbReference>
<evidence type="ECO:0000256" key="5">
    <source>
        <dbReference type="ARBA" id="ARBA00022840"/>
    </source>
</evidence>
<keyword evidence="3 10" id="KW-0132">Cell division</keyword>
<keyword evidence="9 10" id="KW-0961">Cell wall biogenesis/degradation</keyword>
<comment type="catalytic activity">
    <reaction evidence="10 11">
        <text>D-alanyl-D-alanine + UDP-N-acetyl-alpha-D-muramoyl-L-alanyl-gamma-D-glutamyl-meso-2,6-diaminopimelate + ATP = UDP-N-acetyl-alpha-D-muramoyl-L-alanyl-gamma-D-glutamyl-meso-2,6-diaminopimeloyl-D-alanyl-D-alanine + ADP + phosphate + H(+)</text>
        <dbReference type="Rhea" id="RHEA:28374"/>
        <dbReference type="ChEBI" id="CHEBI:15378"/>
        <dbReference type="ChEBI" id="CHEBI:30616"/>
        <dbReference type="ChEBI" id="CHEBI:43474"/>
        <dbReference type="ChEBI" id="CHEBI:57822"/>
        <dbReference type="ChEBI" id="CHEBI:61386"/>
        <dbReference type="ChEBI" id="CHEBI:83905"/>
        <dbReference type="ChEBI" id="CHEBI:456216"/>
        <dbReference type="EC" id="6.3.2.10"/>
    </reaction>
</comment>
<dbReference type="InterPro" id="IPR005863">
    <property type="entry name" value="UDP-N-AcMur_synth"/>
</dbReference>
<dbReference type="RefSeq" id="WP_119894849.1">
    <property type="nucleotide sequence ID" value="NZ_CP032419.1"/>
</dbReference>
<dbReference type="InterPro" id="IPR051046">
    <property type="entry name" value="MurCDEF_CellWall_CoF430Synth"/>
</dbReference>
<dbReference type="NCBIfam" id="TIGR01143">
    <property type="entry name" value="murF"/>
    <property type="match status" value="1"/>
</dbReference>
<evidence type="ECO:0000313" key="16">
    <source>
        <dbReference type="Proteomes" id="UP000265560"/>
    </source>
</evidence>
<organism evidence="15 16">
    <name type="scientific">Pseudomonas cavernae</name>
    <dbReference type="NCBI Taxonomy" id="2320867"/>
    <lineage>
        <taxon>Bacteria</taxon>
        <taxon>Pseudomonadati</taxon>
        <taxon>Pseudomonadota</taxon>
        <taxon>Gammaproteobacteria</taxon>
        <taxon>Pseudomonadales</taxon>
        <taxon>Pseudomonadaceae</taxon>
        <taxon>Pseudomonas</taxon>
    </lineage>
</organism>
<keyword evidence="16" id="KW-1185">Reference proteome</keyword>
<keyword evidence="6 10" id="KW-0133">Cell shape</keyword>
<dbReference type="PANTHER" id="PTHR43024:SF1">
    <property type="entry name" value="UDP-N-ACETYLMURAMOYL-TRIPEPTIDE--D-ALANYL-D-ALANINE LIGASE"/>
    <property type="match status" value="1"/>
</dbReference>
<gene>
    <name evidence="10" type="primary">murF</name>
    <name evidence="15" type="ORF">D3880_18320</name>
</gene>
<dbReference type="EC" id="6.3.2.10" evidence="10 11"/>
<evidence type="ECO:0000256" key="9">
    <source>
        <dbReference type="ARBA" id="ARBA00023316"/>
    </source>
</evidence>
<comment type="pathway">
    <text evidence="10 11">Cell wall biogenesis; peptidoglycan biosynthesis.</text>
</comment>
<dbReference type="PANTHER" id="PTHR43024">
    <property type="entry name" value="UDP-N-ACETYLMURAMOYL-TRIPEPTIDE--D-ALANYL-D-ALANINE LIGASE"/>
    <property type="match status" value="1"/>
</dbReference>
<evidence type="ECO:0000256" key="3">
    <source>
        <dbReference type="ARBA" id="ARBA00022618"/>
    </source>
</evidence>
<dbReference type="Pfam" id="PF02875">
    <property type="entry name" value="Mur_ligase_C"/>
    <property type="match status" value="1"/>
</dbReference>
<evidence type="ECO:0000313" key="15">
    <source>
        <dbReference type="EMBL" id="AYC34196.1"/>
    </source>
</evidence>
<evidence type="ECO:0000256" key="1">
    <source>
        <dbReference type="ARBA" id="ARBA00022490"/>
    </source>
</evidence>
<dbReference type="SUPFAM" id="SSF53623">
    <property type="entry name" value="MurD-like peptide ligases, catalytic domain"/>
    <property type="match status" value="1"/>
</dbReference>
<dbReference type="GO" id="GO:0071555">
    <property type="term" value="P:cell wall organization"/>
    <property type="evidence" value="ECO:0007669"/>
    <property type="project" value="UniProtKB-KW"/>
</dbReference>
<protein>
    <recommendedName>
        <fullName evidence="10 11">UDP-N-acetylmuramoyl-tripeptide--D-alanyl-D-alanine ligase</fullName>
        <ecNumber evidence="10 11">6.3.2.10</ecNumber>
    </recommendedName>
    <alternativeName>
        <fullName evidence="10">D-alanyl-D-alanine-adding enzyme</fullName>
    </alternativeName>
</protein>
<dbReference type="SUPFAM" id="SSF63418">
    <property type="entry name" value="MurE/MurF N-terminal domain"/>
    <property type="match status" value="1"/>
</dbReference>
<keyword evidence="7 10" id="KW-0573">Peptidoglycan synthesis</keyword>
<dbReference type="Pfam" id="PF08245">
    <property type="entry name" value="Mur_ligase_M"/>
    <property type="match status" value="1"/>
</dbReference>
<evidence type="ECO:0000256" key="11">
    <source>
        <dbReference type="RuleBase" id="RU004136"/>
    </source>
</evidence>
<dbReference type="InterPro" id="IPR000713">
    <property type="entry name" value="Mur_ligase_N"/>
</dbReference>
<feature type="domain" description="Mur ligase C-terminal" evidence="13">
    <location>
        <begin position="331"/>
        <end position="440"/>
    </location>
</feature>
<dbReference type="AlphaFoldDB" id="A0A385Z4Y3"/>
<comment type="similarity">
    <text evidence="10">Belongs to the MurCDEF family. MurF subfamily.</text>
</comment>
<dbReference type="GO" id="GO:0008360">
    <property type="term" value="P:regulation of cell shape"/>
    <property type="evidence" value="ECO:0007669"/>
    <property type="project" value="UniProtKB-KW"/>
</dbReference>
<dbReference type="GO" id="GO:0008766">
    <property type="term" value="F:UDP-N-acetylmuramoylalanyl-D-glutamyl-2,6-diaminopimelate-D-alanyl-D-alanine ligase activity"/>
    <property type="evidence" value="ECO:0007669"/>
    <property type="project" value="RHEA"/>
</dbReference>
<dbReference type="Gene3D" id="3.40.1390.10">
    <property type="entry name" value="MurE/MurF, N-terminal domain"/>
    <property type="match status" value="1"/>
</dbReference>
<dbReference type="OrthoDB" id="9801978at2"/>
<evidence type="ECO:0000256" key="10">
    <source>
        <dbReference type="HAMAP-Rule" id="MF_02019"/>
    </source>
</evidence>
<dbReference type="InterPro" id="IPR004101">
    <property type="entry name" value="Mur_ligase_C"/>
</dbReference>
<evidence type="ECO:0000256" key="6">
    <source>
        <dbReference type="ARBA" id="ARBA00022960"/>
    </source>
</evidence>
<evidence type="ECO:0000259" key="12">
    <source>
        <dbReference type="Pfam" id="PF01225"/>
    </source>
</evidence>
<evidence type="ECO:0000259" key="13">
    <source>
        <dbReference type="Pfam" id="PF02875"/>
    </source>
</evidence>
<sequence length="464" mass="47568">MLKPLQLSEICAPLNGRLLGADAEFTAVSIDSRAIQPGQLFVALVGPRFDGHAYLQEVAGKGAVAALVEREVADAPLPQLLVRDTRHALGQLGALNRQAYQGPLAAVTGSSGKTTVKEMLASVLRAGVGGQGGPVLATRGNLNNDLGAPLTLLELAPEHAGAVIELGASRIGEIAYTVGLAKPQVAIITNAGTAHVGEFGGPEKIVQAKGEILEGLPADGVAVLNLDDKAFSTWRQRAAGRRVLSFALDNAAADFHASDLARDARGCQAFTLHSPAGEARIQLNLLGTHNVSNALAAAAAAFALGVPLVGIVTGLETVKPVKGRAVAQLATNGARVIDDSYNANPTSVCAAIDILAAFSGRTVLVLGDIGELGEWAEQGHRDVGAYALGKVAALYAVGPLMAHAVKAFGANGRHFPDQASLIAALRAEQGDTTILIKGSRSAAMDKVVAALLADDGRATAEESH</sequence>
<dbReference type="InterPro" id="IPR036565">
    <property type="entry name" value="Mur-like_cat_sf"/>
</dbReference>
<feature type="domain" description="Mur ligase central" evidence="14">
    <location>
        <begin position="107"/>
        <end position="301"/>
    </location>
</feature>
<dbReference type="Gene3D" id="3.40.1190.10">
    <property type="entry name" value="Mur-like, catalytic domain"/>
    <property type="match status" value="1"/>
</dbReference>
<dbReference type="InterPro" id="IPR036615">
    <property type="entry name" value="Mur_ligase_C_dom_sf"/>
</dbReference>
<dbReference type="GO" id="GO:0051301">
    <property type="term" value="P:cell division"/>
    <property type="evidence" value="ECO:0007669"/>
    <property type="project" value="UniProtKB-KW"/>
</dbReference>
<dbReference type="GO" id="GO:0005737">
    <property type="term" value="C:cytoplasm"/>
    <property type="evidence" value="ECO:0007669"/>
    <property type="project" value="UniProtKB-SubCell"/>
</dbReference>
<keyword evidence="5 10" id="KW-0067">ATP-binding</keyword>
<feature type="domain" description="Mur ligase N-terminal catalytic" evidence="12">
    <location>
        <begin position="25"/>
        <end position="94"/>
    </location>
</feature>
<dbReference type="UniPathway" id="UPA00219"/>
<keyword evidence="4 10" id="KW-0547">Nucleotide-binding</keyword>
<feature type="binding site" evidence="10">
    <location>
        <begin position="109"/>
        <end position="115"/>
    </location>
    <ligand>
        <name>ATP</name>
        <dbReference type="ChEBI" id="CHEBI:30616"/>
    </ligand>
</feature>
<dbReference type="GO" id="GO:0009252">
    <property type="term" value="P:peptidoglycan biosynthetic process"/>
    <property type="evidence" value="ECO:0007669"/>
    <property type="project" value="UniProtKB-UniRule"/>
</dbReference>
<name>A0A385Z4Y3_9PSED</name>
<dbReference type="Pfam" id="PF01225">
    <property type="entry name" value="Mur_ligase"/>
    <property type="match status" value="1"/>
</dbReference>
<evidence type="ECO:0000259" key="14">
    <source>
        <dbReference type="Pfam" id="PF08245"/>
    </source>
</evidence>
<dbReference type="GO" id="GO:0005524">
    <property type="term" value="F:ATP binding"/>
    <property type="evidence" value="ECO:0007669"/>
    <property type="project" value="UniProtKB-UniRule"/>
</dbReference>
<dbReference type="GO" id="GO:0047480">
    <property type="term" value="F:UDP-N-acetylmuramoyl-tripeptide-D-alanyl-D-alanine ligase activity"/>
    <property type="evidence" value="ECO:0007669"/>
    <property type="project" value="UniProtKB-UniRule"/>
</dbReference>
<dbReference type="Gene3D" id="3.90.190.20">
    <property type="entry name" value="Mur ligase, C-terminal domain"/>
    <property type="match status" value="1"/>
</dbReference>
<dbReference type="KEGG" id="pcav:D3880_18320"/>
<dbReference type="SUPFAM" id="SSF53244">
    <property type="entry name" value="MurD-like peptide ligases, peptide-binding domain"/>
    <property type="match status" value="1"/>
</dbReference>
<evidence type="ECO:0000256" key="7">
    <source>
        <dbReference type="ARBA" id="ARBA00022984"/>
    </source>
</evidence>
<evidence type="ECO:0000256" key="4">
    <source>
        <dbReference type="ARBA" id="ARBA00022741"/>
    </source>
</evidence>
<dbReference type="EMBL" id="CP032419">
    <property type="protein sequence ID" value="AYC34196.1"/>
    <property type="molecule type" value="Genomic_DNA"/>
</dbReference>
<reference evidence="16" key="1">
    <citation type="submission" date="2018-09" db="EMBL/GenBank/DDBJ databases">
        <authorList>
            <person name="Zhu H."/>
        </authorList>
    </citation>
    <scope>NUCLEOTIDE SEQUENCE [LARGE SCALE GENOMIC DNA]</scope>
    <source>
        <strain evidence="16">K2W31S-8</strain>
    </source>
</reference>
<comment type="subcellular location">
    <subcellularLocation>
        <location evidence="10 11">Cytoplasm</location>
    </subcellularLocation>
</comment>
<keyword evidence="8 10" id="KW-0131">Cell cycle</keyword>
<keyword evidence="2 10" id="KW-0436">Ligase</keyword>
<evidence type="ECO:0000256" key="8">
    <source>
        <dbReference type="ARBA" id="ARBA00023306"/>
    </source>
</evidence>
<dbReference type="HAMAP" id="MF_02019">
    <property type="entry name" value="MurF"/>
    <property type="match status" value="1"/>
</dbReference>
<comment type="function">
    <text evidence="10 11">Involved in cell wall formation. Catalyzes the final step in the synthesis of UDP-N-acetylmuramoyl-pentapeptide, the precursor of murein.</text>
</comment>